<evidence type="ECO:0000313" key="2">
    <source>
        <dbReference type="Proteomes" id="UP001558850"/>
    </source>
</evidence>
<keyword evidence="2" id="KW-1185">Reference proteome</keyword>
<accession>A0ACC6U8X0</accession>
<organism evidence="1 2">
    <name type="scientific">Paraburkholderia phymatum</name>
    <dbReference type="NCBI Taxonomy" id="148447"/>
    <lineage>
        <taxon>Bacteria</taxon>
        <taxon>Pseudomonadati</taxon>
        <taxon>Pseudomonadota</taxon>
        <taxon>Betaproteobacteria</taxon>
        <taxon>Burkholderiales</taxon>
        <taxon>Burkholderiaceae</taxon>
        <taxon>Paraburkholderia</taxon>
    </lineage>
</organism>
<sequence length="204" mass="23303">MSTPSFAELRFYSVEPGRMHDMGARFHGPLQRLFERHGISVVGGWQSSYGARSPLFVYLMHWPSLEVRNHAWNGFYGDPDWYQVRTETNRGSELVERYDINFLRPIVPLSSDDLNEFEDIELYVTRLRVGTSRLASQWIEGTAPAQLARLGGRLLGAYEYLTGDDLPRAALFLGWKGAQDRNGALSTMEVDPLGRADRYLLHHI</sequence>
<reference evidence="1" key="1">
    <citation type="submission" date="2024-07" db="EMBL/GenBank/DDBJ databases">
        <title>A survey of Mimosa microsymbionts across Brazilian biomes reveals a high diversity of Paraburkholderia nodulating endemic species, but also that Cupriavidus is common as a symbiont of widespread species.</title>
        <authorList>
            <person name="Rouws L."/>
            <person name="Barauna A."/>
            <person name="Beukes C."/>
            <person name="Rouws J.R.C."/>
            <person name="De Faria S.M."/>
            <person name="Gross E."/>
            <person name="Bueno Dos Reis Junior F."/>
            <person name="Simon M.F."/>
            <person name="Maluk M."/>
            <person name="Odee D.W."/>
            <person name="Kenicer G."/>
            <person name="Young J.P.W."/>
            <person name="Reis V.M."/>
            <person name="Zilli J."/>
            <person name="James E.K."/>
        </authorList>
    </citation>
    <scope>NUCLEOTIDE SEQUENCE</scope>
    <source>
        <strain evidence="1">EG181B</strain>
    </source>
</reference>
<gene>
    <name evidence="1" type="ORF">AB4Y32_30765</name>
</gene>
<dbReference type="EMBL" id="JBFRCH010000027">
    <property type="protein sequence ID" value="MEX3936121.1"/>
    <property type="molecule type" value="Genomic_DNA"/>
</dbReference>
<proteinExistence type="predicted"/>
<name>A0ACC6U8X0_9BURK</name>
<comment type="caution">
    <text evidence="1">The sequence shown here is derived from an EMBL/GenBank/DDBJ whole genome shotgun (WGS) entry which is preliminary data.</text>
</comment>
<dbReference type="Proteomes" id="UP001558850">
    <property type="component" value="Unassembled WGS sequence"/>
</dbReference>
<evidence type="ECO:0000313" key="1">
    <source>
        <dbReference type="EMBL" id="MEX3936121.1"/>
    </source>
</evidence>
<protein>
    <submittedName>
        <fullName evidence="1">NIPSNAP family protein</fullName>
    </submittedName>
</protein>